<feature type="domain" description="ABC transporter" evidence="3">
    <location>
        <begin position="5"/>
        <end position="245"/>
    </location>
</feature>
<dbReference type="Proteomes" id="UP000246894">
    <property type="component" value="Chromosome"/>
</dbReference>
<evidence type="ECO:0000313" key="5">
    <source>
        <dbReference type="Proteomes" id="UP000246894"/>
    </source>
</evidence>
<dbReference type="KEGG" id="aum:AURMO_00889"/>
<name>A0A2Z3S5M4_9MICO</name>
<gene>
    <name evidence="4" type="ORF">AURMO_00889</name>
</gene>
<dbReference type="RefSeq" id="WP_110233404.1">
    <property type="nucleotide sequence ID" value="NZ_CP023994.1"/>
</dbReference>
<dbReference type="InterPro" id="IPR027417">
    <property type="entry name" value="P-loop_NTPase"/>
</dbReference>
<proteinExistence type="predicted"/>
<dbReference type="EMBL" id="CP023994">
    <property type="protein sequence ID" value="AWR21492.1"/>
    <property type="molecule type" value="Genomic_DNA"/>
</dbReference>
<keyword evidence="4" id="KW-0378">Hydrolase</keyword>
<organism evidence="4 5">
    <name type="scientific">Aurantimicrobium photophilum</name>
    <dbReference type="NCBI Taxonomy" id="1987356"/>
    <lineage>
        <taxon>Bacteria</taxon>
        <taxon>Bacillati</taxon>
        <taxon>Actinomycetota</taxon>
        <taxon>Actinomycetes</taxon>
        <taxon>Micrococcales</taxon>
        <taxon>Microbacteriaceae</taxon>
        <taxon>Aurantimicrobium</taxon>
    </lineage>
</organism>
<accession>A0A2Z3S5M4</accession>
<dbReference type="SUPFAM" id="SSF52540">
    <property type="entry name" value="P-loop containing nucleoside triphosphate hydrolases"/>
    <property type="match status" value="1"/>
</dbReference>
<evidence type="ECO:0000256" key="2">
    <source>
        <dbReference type="ARBA" id="ARBA00022840"/>
    </source>
</evidence>
<keyword evidence="5" id="KW-1185">Reference proteome</keyword>
<dbReference type="PROSITE" id="PS50893">
    <property type="entry name" value="ABC_TRANSPORTER_2"/>
    <property type="match status" value="1"/>
</dbReference>
<dbReference type="InterPro" id="IPR003593">
    <property type="entry name" value="AAA+_ATPase"/>
</dbReference>
<dbReference type="InterPro" id="IPR003439">
    <property type="entry name" value="ABC_transporter-like_ATP-bd"/>
</dbReference>
<dbReference type="Gene3D" id="3.40.50.300">
    <property type="entry name" value="P-loop containing nucleotide triphosphate hydrolases"/>
    <property type="match status" value="1"/>
</dbReference>
<dbReference type="SMART" id="SM00382">
    <property type="entry name" value="AAA"/>
    <property type="match status" value="1"/>
</dbReference>
<dbReference type="GO" id="GO:0005524">
    <property type="term" value="F:ATP binding"/>
    <property type="evidence" value="ECO:0007669"/>
    <property type="project" value="UniProtKB-KW"/>
</dbReference>
<dbReference type="EC" id="3.6.3.-" evidence="4"/>
<dbReference type="Pfam" id="PF00005">
    <property type="entry name" value="ABC_tran"/>
    <property type="match status" value="1"/>
</dbReference>
<protein>
    <submittedName>
        <fullName evidence="4">Putative ABC transporter ATP-binding protein YlmA</fullName>
        <ecNumber evidence="4">3.6.3.-</ecNumber>
    </submittedName>
</protein>
<evidence type="ECO:0000313" key="4">
    <source>
        <dbReference type="EMBL" id="AWR21492.1"/>
    </source>
</evidence>
<dbReference type="OrthoDB" id="9789994at2"/>
<evidence type="ECO:0000259" key="3">
    <source>
        <dbReference type="PROSITE" id="PS50893"/>
    </source>
</evidence>
<dbReference type="PANTHER" id="PTHR43158">
    <property type="entry name" value="SKFA PEPTIDE EXPORT ATP-BINDING PROTEIN SKFE"/>
    <property type="match status" value="1"/>
</dbReference>
<keyword evidence="1" id="KW-0547">Nucleotide-binding</keyword>
<reference evidence="4 5" key="1">
    <citation type="submission" date="2017-10" db="EMBL/GenBank/DDBJ databases">
        <title>Genome of an Actinobacterium that displays light-enhanced growth.</title>
        <authorList>
            <person name="Maresca J.A."/>
            <person name="Hempel P."/>
            <person name="Shevchenko O."/>
            <person name="Miller K.J."/>
            <person name="Hahn M.W."/>
        </authorList>
    </citation>
    <scope>NUCLEOTIDE SEQUENCE [LARGE SCALE GENOMIC DNA]</scope>
    <source>
        <strain evidence="4 5">MWH-Mo1</strain>
    </source>
</reference>
<dbReference type="AlphaFoldDB" id="A0A2Z3S5M4"/>
<keyword evidence="2 4" id="KW-0067">ATP-binding</keyword>
<sequence length="261" mass="28439">MVQVLRFSNASLVRDGNTVVNNLNWEVTSDQRWIILGANGAGKTSLLDMAAGWDVPSSGQVTVLDEDLSTADPEWLRPRVGYASSSMSKRIPPTETVSDAVITAAYAAAERRGEQFEDLDIRRARRVLAEWRLESLSDRTLVSLSEGEAKRMQIARSIMTDPELLLLDEPTAGLDLGSREEIMQMLGYFAGNPSAPAIIMVTHHVEEIPRGFTHVLLVKDGGAAYAGPIASTLTSENLTDVFGVKVTVYNNDGRYSAQASL</sequence>
<dbReference type="PANTHER" id="PTHR43158:SF2">
    <property type="entry name" value="SKFA PEPTIDE EXPORT ATP-BINDING PROTEIN SKFE"/>
    <property type="match status" value="1"/>
</dbReference>
<evidence type="ECO:0000256" key="1">
    <source>
        <dbReference type="ARBA" id="ARBA00022741"/>
    </source>
</evidence>
<dbReference type="GO" id="GO:0016887">
    <property type="term" value="F:ATP hydrolysis activity"/>
    <property type="evidence" value="ECO:0007669"/>
    <property type="project" value="InterPro"/>
</dbReference>